<dbReference type="RefSeq" id="WP_084289273.1">
    <property type="nucleotide sequence ID" value="NZ_FWYB01000004.1"/>
</dbReference>
<dbReference type="Pfam" id="PF07715">
    <property type="entry name" value="Plug"/>
    <property type="match status" value="1"/>
</dbReference>
<evidence type="ECO:0000256" key="4">
    <source>
        <dbReference type="ARBA" id="ARBA00022692"/>
    </source>
</evidence>
<gene>
    <name evidence="10" type="ORF">SAMN04488101_104165</name>
</gene>
<name>A0A1W2CQW2_9SPHI</name>
<dbReference type="InterPro" id="IPR037066">
    <property type="entry name" value="Plug_dom_sf"/>
</dbReference>
<keyword evidence="6 7" id="KW-0998">Cell outer membrane</keyword>
<dbReference type="Proteomes" id="UP000192678">
    <property type="component" value="Unassembled WGS sequence"/>
</dbReference>
<dbReference type="SUPFAM" id="SSF56935">
    <property type="entry name" value="Porins"/>
    <property type="match status" value="1"/>
</dbReference>
<feature type="chain" id="PRO_5012777408" evidence="8">
    <location>
        <begin position="23"/>
        <end position="970"/>
    </location>
</feature>
<evidence type="ECO:0000256" key="5">
    <source>
        <dbReference type="ARBA" id="ARBA00023136"/>
    </source>
</evidence>
<evidence type="ECO:0000256" key="2">
    <source>
        <dbReference type="ARBA" id="ARBA00022448"/>
    </source>
</evidence>
<dbReference type="OrthoDB" id="9768177at2"/>
<keyword evidence="11" id="KW-1185">Reference proteome</keyword>
<feature type="domain" description="TonB-dependent receptor plug" evidence="9">
    <location>
        <begin position="54"/>
        <end position="178"/>
    </location>
</feature>
<evidence type="ECO:0000313" key="10">
    <source>
        <dbReference type="EMBL" id="SMC87272.1"/>
    </source>
</evidence>
<comment type="similarity">
    <text evidence="7">Belongs to the TonB-dependent receptor family.</text>
</comment>
<keyword evidence="3 7" id="KW-1134">Transmembrane beta strand</keyword>
<keyword evidence="4 7" id="KW-0812">Transmembrane</keyword>
<accession>A0A1W2CQW2</accession>
<keyword evidence="2 7" id="KW-0813">Transport</keyword>
<dbReference type="STRING" id="475255.SAMN04488101_104165"/>
<protein>
    <submittedName>
        <fullName evidence="10">TonB-linked outer membrane protein, SusC/RagA family</fullName>
    </submittedName>
</protein>
<dbReference type="InterPro" id="IPR039426">
    <property type="entry name" value="TonB-dep_rcpt-like"/>
</dbReference>
<evidence type="ECO:0000313" key="11">
    <source>
        <dbReference type="Proteomes" id="UP000192678"/>
    </source>
</evidence>
<evidence type="ECO:0000259" key="9">
    <source>
        <dbReference type="Pfam" id="PF07715"/>
    </source>
</evidence>
<dbReference type="InterPro" id="IPR036942">
    <property type="entry name" value="Beta-barrel_TonB_sf"/>
</dbReference>
<evidence type="ECO:0000256" key="6">
    <source>
        <dbReference type="ARBA" id="ARBA00023237"/>
    </source>
</evidence>
<evidence type="ECO:0000256" key="3">
    <source>
        <dbReference type="ARBA" id="ARBA00022452"/>
    </source>
</evidence>
<comment type="subcellular location">
    <subcellularLocation>
        <location evidence="1 7">Cell outer membrane</location>
        <topology evidence="1 7">Multi-pass membrane protein</topology>
    </subcellularLocation>
</comment>
<proteinExistence type="inferred from homology"/>
<dbReference type="Gene3D" id="2.170.130.10">
    <property type="entry name" value="TonB-dependent receptor, plug domain"/>
    <property type="match status" value="1"/>
</dbReference>
<evidence type="ECO:0000256" key="7">
    <source>
        <dbReference type="PROSITE-ProRule" id="PRU01360"/>
    </source>
</evidence>
<keyword evidence="5 7" id="KW-0472">Membrane</keyword>
<evidence type="ECO:0000256" key="8">
    <source>
        <dbReference type="SAM" id="SignalP"/>
    </source>
</evidence>
<dbReference type="AlphaFoldDB" id="A0A1W2CQW2"/>
<dbReference type="GO" id="GO:0009279">
    <property type="term" value="C:cell outer membrane"/>
    <property type="evidence" value="ECO:0007669"/>
    <property type="project" value="UniProtKB-SubCell"/>
</dbReference>
<keyword evidence="8" id="KW-0732">Signal</keyword>
<reference evidence="10 11" key="1">
    <citation type="submission" date="2017-04" db="EMBL/GenBank/DDBJ databases">
        <authorList>
            <person name="Afonso C.L."/>
            <person name="Miller P.J."/>
            <person name="Scott M.A."/>
            <person name="Spackman E."/>
            <person name="Goraichik I."/>
            <person name="Dimitrov K.M."/>
            <person name="Suarez D.L."/>
            <person name="Swayne D.E."/>
        </authorList>
    </citation>
    <scope>NUCLEOTIDE SEQUENCE [LARGE SCALE GENOMIC DNA]</scope>
    <source>
        <strain evidence="10 11">DSM 19625</strain>
    </source>
</reference>
<dbReference type="NCBIfam" id="TIGR04056">
    <property type="entry name" value="OMP_RagA_SusC"/>
    <property type="match status" value="1"/>
</dbReference>
<dbReference type="Gene3D" id="2.40.170.20">
    <property type="entry name" value="TonB-dependent receptor, beta-barrel domain"/>
    <property type="match status" value="1"/>
</dbReference>
<sequence length="970" mass="108589">MCIKLPLLLCASLCINFSYVYGKEPDKSPFQVSVRDTSKLSIKKKLIKEAGAAVSSYKLAEIPAVSLQQYLKGQVPGLNIQEPSGEPGTVQNMFLRGISSPLISPADVLQQQPLVVLDGIPLIGEHPFAYDIQLYNYNRIGTATNLLTNIDMNNIEEIKVLRDLSAVAMYGPNAANGVIVLTSKKAGKIRRISINSYFGFAPRPNVATLNASYENAFRKQFYDRYTANGRYSDEDIYPQYLSDSSSTIYNGPSNWTDNYYRNAMVHSISADLSGGSERANFRFSGGNMRNQGIADSTGLDRYNVMFNINMKPLEWLTASLMINANRLERARNRNLRDRYAQTNYIPSLAMPLAPNKEVYQQYVSQFNNGFDNNVNTMLDGYGKLMVNLKNLQISSGIAVDYNEANRDIFFTKPVMEGNNYASNYFGYNQRLLFENVISYSKQFGAAHHLKLIGGQVIQWDLSKYNYGYGYRGVNDLIKLNLIDNELTAKSFPANLLFKFLDKTSHNLFSVYGHGSYEFKDKYSLSLLLRGDASSNAQPTSRWFFSPVLSAGWNVKNDLLSNQNNISALNLRLSAGRLGKLNAFDNYGQGPQYTSNIGYTGNVTLPGFNGYSTLSRPYNSGWVGYGIPWAYTDQVNFGIDFGINNDRLQGSLNVYTKTDKNQLLRIPAYAEYGYKAAIEPGLSVNNKGAELSLSYAPFQAGNSGFSWTSSFNISYNANKLLALPGGLNEMVIGNSLLRVGEAVDRYWLLSNEGIYNSVNDIPVSNGTTMKYTGTTLQPGDPKWKDQNGDNEIDNKDKTLYGHSQPVSVGGFNNDFKLGKWSLSMNFYFNLGRSVLNQQMANSLDFINREGSNAIESVKEITFWEKRGNRNDYPLYNPWSNVIPYRIDQDLFVENASFLKMRTLSVGYDLTSALGKGKMKINSLYIYAMANNLFTLTQYKGLDPELVSYTGYDTGYGMPLPRTYTLGLKMNL</sequence>
<evidence type="ECO:0000256" key="1">
    <source>
        <dbReference type="ARBA" id="ARBA00004571"/>
    </source>
</evidence>
<dbReference type="EMBL" id="FWYB01000004">
    <property type="protein sequence ID" value="SMC87272.1"/>
    <property type="molecule type" value="Genomic_DNA"/>
</dbReference>
<feature type="signal peptide" evidence="8">
    <location>
        <begin position="1"/>
        <end position="22"/>
    </location>
</feature>
<organism evidence="10 11">
    <name type="scientific">Pedobacter nyackensis</name>
    <dbReference type="NCBI Taxonomy" id="475255"/>
    <lineage>
        <taxon>Bacteria</taxon>
        <taxon>Pseudomonadati</taxon>
        <taxon>Bacteroidota</taxon>
        <taxon>Sphingobacteriia</taxon>
        <taxon>Sphingobacteriales</taxon>
        <taxon>Sphingobacteriaceae</taxon>
        <taxon>Pedobacter</taxon>
    </lineage>
</organism>
<dbReference type="InterPro" id="IPR023996">
    <property type="entry name" value="TonB-dep_OMP_SusC/RagA"/>
</dbReference>
<dbReference type="InterPro" id="IPR012910">
    <property type="entry name" value="Plug_dom"/>
</dbReference>
<dbReference type="PROSITE" id="PS52016">
    <property type="entry name" value="TONB_DEPENDENT_REC_3"/>
    <property type="match status" value="1"/>
</dbReference>